<proteinExistence type="predicted"/>
<organism evidence="1">
    <name type="scientific">Streptomyces auratus AGR0001</name>
    <dbReference type="NCBI Taxonomy" id="1160718"/>
    <lineage>
        <taxon>Bacteria</taxon>
        <taxon>Bacillati</taxon>
        <taxon>Actinomycetota</taxon>
        <taxon>Actinomycetes</taxon>
        <taxon>Kitasatosporales</taxon>
        <taxon>Streptomycetaceae</taxon>
        <taxon>Streptomyces</taxon>
    </lineage>
</organism>
<dbReference type="EMBL" id="AJGV01000068">
    <property type="protein sequence ID" value="EJJ07078.1"/>
    <property type="molecule type" value="Genomic_DNA"/>
</dbReference>
<dbReference type="HOGENOM" id="CLU_149375_0_0_11"/>
<name>J2K2S5_9ACTN</name>
<sequence>MRNLTARILVTLLTWLFPTKGKHRAPAPELVAGTQPAVPPMPEEAPEVLPQHVQERYRTLRGEDIDLVRPYVIDSVGRWIDPARMEQAVRRWVLDMALRGIDVGPTVIHGVHVRPDARAIRVAVA</sequence>
<reference evidence="1" key="1">
    <citation type="journal article" date="2012" name="J. Bacteriol.">
        <title>Genome Sequence of Streptomyces auratus Strain AGR0001, a Phoslactomycin-Producing Actinomycete.</title>
        <authorList>
            <person name="Han X."/>
            <person name="Li M."/>
            <person name="Ding Z."/>
            <person name="Zhao J."/>
            <person name="Ji K."/>
            <person name="Wen M."/>
            <person name="Lu T."/>
        </authorList>
    </citation>
    <scope>NUCLEOTIDE SEQUENCE [LARGE SCALE GENOMIC DNA]</scope>
    <source>
        <strain evidence="1">AGR0001</strain>
    </source>
</reference>
<comment type="caution">
    <text evidence="1">The sequence shown here is derived from an EMBL/GenBank/DDBJ whole genome shotgun (WGS) entry which is preliminary data.</text>
</comment>
<evidence type="ECO:0000313" key="1">
    <source>
        <dbReference type="EMBL" id="EJJ07078.1"/>
    </source>
</evidence>
<dbReference type="AlphaFoldDB" id="J2K2S5"/>
<dbReference type="eggNOG" id="ENOG5031Y1H">
    <property type="taxonomic scope" value="Bacteria"/>
</dbReference>
<protein>
    <submittedName>
        <fullName evidence="1">Uncharacterized protein</fullName>
    </submittedName>
</protein>
<accession>J2K2S5</accession>
<gene>
    <name evidence="1" type="ORF">SU9_10314</name>
</gene>